<dbReference type="InterPro" id="IPR016568">
    <property type="entry name" value="Sulphur_oxidation_SoxY"/>
</dbReference>
<dbReference type="GO" id="GO:0005506">
    <property type="term" value="F:iron ion binding"/>
    <property type="evidence" value="ECO:0007669"/>
    <property type="project" value="InterPro"/>
</dbReference>
<proteinExistence type="predicted"/>
<feature type="chain" id="PRO_5012277969" evidence="1">
    <location>
        <begin position="26"/>
        <end position="164"/>
    </location>
</feature>
<dbReference type="EMBL" id="LO017727">
    <property type="protein sequence ID" value="CRH07548.1"/>
    <property type="molecule type" value="Genomic_DNA"/>
</dbReference>
<reference evidence="3" key="1">
    <citation type="submission" date="2015-04" db="EMBL/GenBank/DDBJ databases">
        <authorList>
            <person name="Syromyatnikov M.Y."/>
            <person name="Popov V.N."/>
        </authorList>
    </citation>
    <scope>NUCLEOTIDE SEQUENCE</scope>
    <source>
        <strain evidence="3">MO-1</strain>
    </source>
</reference>
<organism evidence="3">
    <name type="scientific">Magnetococcus massalia (strain MO-1)</name>
    <dbReference type="NCBI Taxonomy" id="451514"/>
    <lineage>
        <taxon>Bacteria</taxon>
        <taxon>Pseudomonadati</taxon>
        <taxon>Pseudomonadota</taxon>
        <taxon>Magnetococcia</taxon>
        <taxon>Magnetococcales</taxon>
        <taxon>Magnetococcaceae</taxon>
        <taxon>Magnetococcus</taxon>
    </lineage>
</organism>
<dbReference type="InterPro" id="IPR036073">
    <property type="entry name" value="Desulfoferrodoxin_Fe-bd_dom_sf"/>
</dbReference>
<dbReference type="SUPFAM" id="SSF49367">
    <property type="entry name" value="Superoxide reductase-like"/>
    <property type="match status" value="1"/>
</dbReference>
<dbReference type="AlphaFoldDB" id="A0A1S7LLM3"/>
<keyword evidence="1" id="KW-0732">Signal</keyword>
<evidence type="ECO:0000256" key="1">
    <source>
        <dbReference type="SAM" id="SignalP"/>
    </source>
</evidence>
<dbReference type="NCBIfam" id="TIGR04488">
    <property type="entry name" value="SoxY_true_GGCGG"/>
    <property type="match status" value="1"/>
</dbReference>
<accession>A0A1S7LLM3</accession>
<protein>
    <submittedName>
        <fullName evidence="3">Putative Thiosulfate-binding protein SoxY</fullName>
    </submittedName>
</protein>
<dbReference type="PROSITE" id="PS51318">
    <property type="entry name" value="TAT"/>
    <property type="match status" value="1"/>
</dbReference>
<dbReference type="InterPro" id="IPR032711">
    <property type="entry name" value="SoxY"/>
</dbReference>
<dbReference type="GO" id="GO:0016491">
    <property type="term" value="F:oxidoreductase activity"/>
    <property type="evidence" value="ECO:0007669"/>
    <property type="project" value="InterPro"/>
</dbReference>
<sequence>MSDLNRLKITRRHLFALLGRGGAAAAVVMGSGVINPSTTHADGHGATMRAIKQHMGAEDYTQSSMVKIDAPIIAENGSVVPIKVTVDYPMEADNYIEKIALFVDNNPTPFASSYTLSPANGKAYVSARLKIGKTSQVRAVARTNSGRLIGTAKEVKVTIGGCGG</sequence>
<dbReference type="Pfam" id="PF13501">
    <property type="entry name" value="SoxY"/>
    <property type="match status" value="1"/>
</dbReference>
<dbReference type="InterPro" id="IPR006311">
    <property type="entry name" value="TAT_signal"/>
</dbReference>
<gene>
    <name evidence="3" type="ORF">MAGMO_3411</name>
</gene>
<dbReference type="InterPro" id="IPR038162">
    <property type="entry name" value="SoxY_sf"/>
</dbReference>
<name>A0A1S7LLM3_MAGMO</name>
<feature type="signal peptide" evidence="1">
    <location>
        <begin position="1"/>
        <end position="25"/>
    </location>
</feature>
<evidence type="ECO:0000259" key="2">
    <source>
        <dbReference type="Pfam" id="PF13501"/>
    </source>
</evidence>
<dbReference type="PIRSF" id="PIRSF010312">
    <property type="entry name" value="Sulphur_oxidation_SoxY"/>
    <property type="match status" value="1"/>
</dbReference>
<evidence type="ECO:0000313" key="3">
    <source>
        <dbReference type="EMBL" id="CRH07548.1"/>
    </source>
</evidence>
<dbReference type="Gene3D" id="2.60.40.2470">
    <property type="entry name" value="SoxY domain"/>
    <property type="match status" value="1"/>
</dbReference>
<feature type="domain" description="Ig-like SoxY" evidence="2">
    <location>
        <begin position="52"/>
        <end position="162"/>
    </location>
</feature>